<name>A0A336KLG3_CULSO</name>
<accession>A0A336KLG3</accession>
<gene>
    <name evidence="2" type="primary">CSON010876</name>
</gene>
<feature type="region of interest" description="Disordered" evidence="1">
    <location>
        <begin position="255"/>
        <end position="294"/>
    </location>
</feature>
<protein>
    <submittedName>
        <fullName evidence="2">CSON010876 protein</fullName>
    </submittedName>
</protein>
<evidence type="ECO:0000313" key="2">
    <source>
        <dbReference type="EMBL" id="SSX04125.1"/>
    </source>
</evidence>
<reference evidence="2" key="1">
    <citation type="submission" date="2018-04" db="EMBL/GenBank/DDBJ databases">
        <authorList>
            <person name="Go L.Y."/>
            <person name="Mitchell J.A."/>
        </authorList>
    </citation>
    <scope>NUCLEOTIDE SEQUENCE</scope>
    <source>
        <tissue evidence="2">Whole organism</tissue>
    </source>
</reference>
<evidence type="ECO:0000256" key="1">
    <source>
        <dbReference type="SAM" id="MobiDB-lite"/>
    </source>
</evidence>
<dbReference type="VEuPathDB" id="VectorBase:CSON010876"/>
<feature type="compositionally biased region" description="Basic and acidic residues" evidence="1">
    <location>
        <begin position="410"/>
        <end position="429"/>
    </location>
</feature>
<evidence type="ECO:0000313" key="3">
    <source>
        <dbReference type="EMBL" id="SSX24490.1"/>
    </source>
</evidence>
<feature type="region of interest" description="Disordered" evidence="1">
    <location>
        <begin position="314"/>
        <end position="367"/>
    </location>
</feature>
<dbReference type="EMBL" id="UFQS01000450">
    <property type="protein sequence ID" value="SSX04125.1"/>
    <property type="molecule type" value="Genomic_DNA"/>
</dbReference>
<dbReference type="AlphaFoldDB" id="A0A336KLG3"/>
<organism evidence="2">
    <name type="scientific">Culicoides sonorensis</name>
    <name type="common">Biting midge</name>
    <dbReference type="NCBI Taxonomy" id="179676"/>
    <lineage>
        <taxon>Eukaryota</taxon>
        <taxon>Metazoa</taxon>
        <taxon>Ecdysozoa</taxon>
        <taxon>Arthropoda</taxon>
        <taxon>Hexapoda</taxon>
        <taxon>Insecta</taxon>
        <taxon>Pterygota</taxon>
        <taxon>Neoptera</taxon>
        <taxon>Endopterygota</taxon>
        <taxon>Diptera</taxon>
        <taxon>Nematocera</taxon>
        <taxon>Chironomoidea</taxon>
        <taxon>Ceratopogonidae</taxon>
        <taxon>Ceratopogoninae</taxon>
        <taxon>Culicoides</taxon>
        <taxon>Monoculicoides</taxon>
    </lineage>
</organism>
<feature type="compositionally biased region" description="Basic and acidic residues" evidence="1">
    <location>
        <begin position="267"/>
        <end position="283"/>
    </location>
</feature>
<feature type="region of interest" description="Disordered" evidence="1">
    <location>
        <begin position="392"/>
        <end position="434"/>
    </location>
</feature>
<feature type="compositionally biased region" description="Basic and acidic residues" evidence="1">
    <location>
        <begin position="328"/>
        <end position="348"/>
    </location>
</feature>
<reference evidence="3" key="2">
    <citation type="submission" date="2018-07" db="EMBL/GenBank/DDBJ databases">
        <authorList>
            <person name="Quirk P.G."/>
            <person name="Krulwich T.A."/>
        </authorList>
    </citation>
    <scope>NUCLEOTIDE SEQUENCE</scope>
</reference>
<proteinExistence type="predicted"/>
<sequence length="774" mass="90251">MSEQNQEFEATDIKEHLKAFLNENTNIIPEIFNKKNFLKPLVTKYLKFNVDHLESKKRSKLYSCVPFNIKRFKDRFPDDTSEKLLKTWLYRSVDQELQRMIIIKDEPQFNVENGNNNWVVIDEIAEQSDSSSDRKTSNVQNILDFVEKEPENTPFKQYDINQENVEENSTNDLDLHKESVTSEVTKQIEPGNSLLNPFSPPIPGKNIDWKNWKIPKKNNPDNVKAQKSSNIEVTLEKLQINIKNDISSQTIENKEKLNESHIPQNQEQKENTISKEKDRKNENSMKAPSSIKINKKRRLTIDVWRPQTQVLTPEPLKEKIKTHKKREKSTLIEIETKNNDPQLTKETESNQAENESMKPPSSKPTEADLNEIFVSPKTVISNKLENANKILEQQAPETSKSKVVKKQNNKAKEPSNDRKDDNKNAEDQIKVANDNKNSRTTIAIRNFWNSTKKGLENALLTESNDSDIINYYGEYCPKTDVLTLSKGLLVETETRELFDLKELLHWPGVGIKINLPCISIKRQFNLNIERDLTNSINSKIPETHLTMNKEHVYRYYESRSDKTISNIKEEIELSHELIQVYLKLIIECLKNTNYVKSGEIQQILSTMLQELSMISRSFVNVSYSYFPNDYKYYRTFKQDVESSSDMEILHIREIYNPEIIFTTNRCSFKEMAKNDVDDISRYFEAILTKKDPDAIEEFYTMLTNGYEIYCVDCVKQNKPTGQYNNPKRIQYISEHIRPFCVNDFNCVKCAFESDILNLSKKAWQHNCSDYSING</sequence>
<dbReference type="EMBL" id="UFQT01000450">
    <property type="protein sequence ID" value="SSX24490.1"/>
    <property type="molecule type" value="Genomic_DNA"/>
</dbReference>